<evidence type="ECO:0000256" key="10">
    <source>
        <dbReference type="SAM" id="MobiDB-lite"/>
    </source>
</evidence>
<evidence type="ECO:0000256" key="5">
    <source>
        <dbReference type="ARBA" id="ARBA00023040"/>
    </source>
</evidence>
<sequence>MDDVVGYNQTAQTTSPKYRENPTGWDSEEILYLKRIFELRLVVCTLGFVINIILLILQIKIRSFGRTQYVFAMILTISDIIHAADVFGETFVLRKTFKEPAYWFGAIAFASGLLSYLSIVAVAVDRYLALCAIPFKYKQVVTIKRYWLVIAIMFVFSITCSYIFLVSVSYKDLHLTYISLIVSTTLITLTCTVYIRLAYLVSISLRGMKLPVDIKRQRHTQTTRLMIAFATILGANIVFNMPQNFFGVYIVLQPPGNRYNVFKHLSLGNWMYNVQTINTCANPLIFWHQVLVKEIQLPLFSTFCKDSRTPNSQSTISGCLPSAIGGSRSSSV</sequence>
<keyword evidence="14" id="KW-1185">Reference proteome</keyword>
<accession>A0A9Q1H7W4</accession>
<dbReference type="GO" id="GO:0004930">
    <property type="term" value="F:G protein-coupled receptor activity"/>
    <property type="evidence" value="ECO:0007669"/>
    <property type="project" value="UniProtKB-KW"/>
</dbReference>
<dbReference type="EMBL" id="JAIZAY010000007">
    <property type="protein sequence ID" value="KAJ8038982.1"/>
    <property type="molecule type" value="Genomic_DNA"/>
</dbReference>
<feature type="transmembrane region" description="Helical" evidence="11">
    <location>
        <begin position="145"/>
        <end position="165"/>
    </location>
</feature>
<evidence type="ECO:0000256" key="9">
    <source>
        <dbReference type="ARBA" id="ARBA00023224"/>
    </source>
</evidence>
<keyword evidence="8" id="KW-0325">Glycoprotein</keyword>
<keyword evidence="4 11" id="KW-1133">Transmembrane helix</keyword>
<dbReference type="InterPro" id="IPR000276">
    <property type="entry name" value="GPCR_Rhodpsn"/>
</dbReference>
<evidence type="ECO:0000256" key="4">
    <source>
        <dbReference type="ARBA" id="ARBA00022989"/>
    </source>
</evidence>
<dbReference type="PROSITE" id="PS00237">
    <property type="entry name" value="G_PROTEIN_RECEP_F1_1"/>
    <property type="match status" value="1"/>
</dbReference>
<dbReference type="Gene3D" id="1.20.1070.10">
    <property type="entry name" value="Rhodopsin 7-helix transmembrane proteins"/>
    <property type="match status" value="1"/>
</dbReference>
<keyword evidence="5" id="KW-0297">G-protein coupled receptor</keyword>
<evidence type="ECO:0000256" key="11">
    <source>
        <dbReference type="SAM" id="Phobius"/>
    </source>
</evidence>
<evidence type="ECO:0000256" key="2">
    <source>
        <dbReference type="ARBA" id="ARBA00022475"/>
    </source>
</evidence>
<dbReference type="Proteomes" id="UP001152320">
    <property type="component" value="Chromosome 7"/>
</dbReference>
<keyword evidence="3 11" id="KW-0812">Transmembrane</keyword>
<evidence type="ECO:0000259" key="12">
    <source>
        <dbReference type="PROSITE" id="PS50262"/>
    </source>
</evidence>
<comment type="caution">
    <text evidence="13">The sequence shown here is derived from an EMBL/GenBank/DDBJ whole genome shotgun (WGS) entry which is preliminary data.</text>
</comment>
<feature type="domain" description="G-protein coupled receptors family 1 profile" evidence="12">
    <location>
        <begin position="50"/>
        <end position="286"/>
    </location>
</feature>
<dbReference type="InterPro" id="IPR017452">
    <property type="entry name" value="GPCR_Rhodpsn_7TM"/>
</dbReference>
<feature type="transmembrane region" description="Helical" evidence="11">
    <location>
        <begin position="177"/>
        <end position="201"/>
    </location>
</feature>
<evidence type="ECO:0000256" key="6">
    <source>
        <dbReference type="ARBA" id="ARBA00023136"/>
    </source>
</evidence>
<evidence type="ECO:0000313" key="14">
    <source>
        <dbReference type="Proteomes" id="UP001152320"/>
    </source>
</evidence>
<dbReference type="PANTHER" id="PTHR24246">
    <property type="entry name" value="OLFACTORY RECEPTOR AND ADENOSINE RECEPTOR"/>
    <property type="match status" value="1"/>
</dbReference>
<dbReference type="AlphaFoldDB" id="A0A9Q1H7W4"/>
<dbReference type="SUPFAM" id="SSF81321">
    <property type="entry name" value="Family A G protein-coupled receptor-like"/>
    <property type="match status" value="1"/>
</dbReference>
<name>A0A9Q1H7W4_HOLLE</name>
<keyword evidence="9" id="KW-0807">Transducer</keyword>
<feature type="compositionally biased region" description="Polar residues" evidence="10">
    <location>
        <begin position="7"/>
        <end position="16"/>
    </location>
</feature>
<dbReference type="Pfam" id="PF00001">
    <property type="entry name" value="7tm_1"/>
    <property type="match status" value="1"/>
</dbReference>
<feature type="transmembrane region" description="Helical" evidence="11">
    <location>
        <begin position="39"/>
        <end position="57"/>
    </location>
</feature>
<protein>
    <recommendedName>
        <fullName evidence="12">G-protein coupled receptors family 1 profile domain-containing protein</fullName>
    </recommendedName>
</protein>
<comment type="subcellular location">
    <subcellularLocation>
        <location evidence="1">Cell membrane</location>
        <topology evidence="1">Multi-pass membrane protein</topology>
    </subcellularLocation>
</comment>
<feature type="transmembrane region" description="Helical" evidence="11">
    <location>
        <begin position="100"/>
        <end position="124"/>
    </location>
</feature>
<gene>
    <name evidence="13" type="ORF">HOLleu_16557</name>
</gene>
<dbReference type="PANTHER" id="PTHR24246:SF27">
    <property type="entry name" value="ADENOSINE RECEPTOR, ISOFORM A"/>
    <property type="match status" value="1"/>
</dbReference>
<feature type="transmembrane region" description="Helical" evidence="11">
    <location>
        <begin position="69"/>
        <end position="88"/>
    </location>
</feature>
<evidence type="ECO:0000313" key="13">
    <source>
        <dbReference type="EMBL" id="KAJ8038982.1"/>
    </source>
</evidence>
<dbReference type="PROSITE" id="PS50262">
    <property type="entry name" value="G_PROTEIN_RECEP_F1_2"/>
    <property type="match status" value="1"/>
</dbReference>
<keyword evidence="7" id="KW-0675">Receptor</keyword>
<dbReference type="GO" id="GO:0005886">
    <property type="term" value="C:plasma membrane"/>
    <property type="evidence" value="ECO:0007669"/>
    <property type="project" value="UniProtKB-SubCell"/>
</dbReference>
<dbReference type="CDD" id="cd00637">
    <property type="entry name" value="7tm_classA_rhodopsin-like"/>
    <property type="match status" value="1"/>
</dbReference>
<evidence type="ECO:0000256" key="8">
    <source>
        <dbReference type="ARBA" id="ARBA00023180"/>
    </source>
</evidence>
<keyword evidence="2" id="KW-1003">Cell membrane</keyword>
<evidence type="ECO:0000256" key="7">
    <source>
        <dbReference type="ARBA" id="ARBA00023170"/>
    </source>
</evidence>
<feature type="region of interest" description="Disordered" evidence="10">
    <location>
        <begin position="1"/>
        <end position="20"/>
    </location>
</feature>
<proteinExistence type="predicted"/>
<evidence type="ECO:0000256" key="1">
    <source>
        <dbReference type="ARBA" id="ARBA00004651"/>
    </source>
</evidence>
<reference evidence="13" key="1">
    <citation type="submission" date="2021-10" db="EMBL/GenBank/DDBJ databases">
        <title>Tropical sea cucumber genome reveals ecological adaptation and Cuvierian tubules defense mechanism.</title>
        <authorList>
            <person name="Chen T."/>
        </authorList>
    </citation>
    <scope>NUCLEOTIDE SEQUENCE</scope>
    <source>
        <strain evidence="13">Nanhai2018</strain>
        <tissue evidence="13">Muscle</tissue>
    </source>
</reference>
<evidence type="ECO:0000256" key="3">
    <source>
        <dbReference type="ARBA" id="ARBA00022692"/>
    </source>
</evidence>
<feature type="transmembrane region" description="Helical" evidence="11">
    <location>
        <begin position="222"/>
        <end position="239"/>
    </location>
</feature>
<keyword evidence="6 11" id="KW-0472">Membrane</keyword>
<organism evidence="13 14">
    <name type="scientific">Holothuria leucospilota</name>
    <name type="common">Black long sea cucumber</name>
    <name type="synonym">Mertensiothuria leucospilota</name>
    <dbReference type="NCBI Taxonomy" id="206669"/>
    <lineage>
        <taxon>Eukaryota</taxon>
        <taxon>Metazoa</taxon>
        <taxon>Echinodermata</taxon>
        <taxon>Eleutherozoa</taxon>
        <taxon>Echinozoa</taxon>
        <taxon>Holothuroidea</taxon>
        <taxon>Aspidochirotacea</taxon>
        <taxon>Aspidochirotida</taxon>
        <taxon>Holothuriidae</taxon>
        <taxon>Holothuria</taxon>
    </lineage>
</organism>